<proteinExistence type="predicted"/>
<dbReference type="AlphaFoldDB" id="A0A914Q4M7"/>
<evidence type="ECO:0000256" key="1">
    <source>
        <dbReference type="ARBA" id="ARBA00004651"/>
    </source>
</evidence>
<evidence type="ECO:0000256" key="4">
    <source>
        <dbReference type="ARBA" id="ARBA00022989"/>
    </source>
</evidence>
<evidence type="ECO:0000313" key="11">
    <source>
        <dbReference type="Proteomes" id="UP000887578"/>
    </source>
</evidence>
<dbReference type="PANTHER" id="PTHR24229">
    <property type="entry name" value="NEUROPEPTIDES RECEPTOR"/>
    <property type="match status" value="1"/>
</dbReference>
<keyword evidence="4 9" id="KW-1133">Transmembrane helix</keyword>
<dbReference type="Proteomes" id="UP000887578">
    <property type="component" value="Unplaced"/>
</dbReference>
<feature type="domain" description="G-protein coupled receptors family 1 profile" evidence="10">
    <location>
        <begin position="16"/>
        <end position="72"/>
    </location>
</feature>
<keyword evidence="5" id="KW-0297">G-protein coupled receptor</keyword>
<dbReference type="GO" id="GO:0004930">
    <property type="term" value="F:G protein-coupled receptor activity"/>
    <property type="evidence" value="ECO:0007669"/>
    <property type="project" value="UniProtKB-KW"/>
</dbReference>
<dbReference type="GO" id="GO:0043005">
    <property type="term" value="C:neuron projection"/>
    <property type="evidence" value="ECO:0007669"/>
    <property type="project" value="TreeGrafter"/>
</dbReference>
<keyword evidence="3 9" id="KW-0812">Transmembrane</keyword>
<reference evidence="12" key="1">
    <citation type="submission" date="2022-11" db="UniProtKB">
        <authorList>
            <consortium name="WormBaseParasite"/>
        </authorList>
    </citation>
    <scope>IDENTIFICATION</scope>
</reference>
<dbReference type="InterPro" id="IPR000276">
    <property type="entry name" value="GPCR_Rhodpsn"/>
</dbReference>
<keyword evidence="6 9" id="KW-0472">Membrane</keyword>
<dbReference type="GO" id="GO:0005886">
    <property type="term" value="C:plasma membrane"/>
    <property type="evidence" value="ECO:0007669"/>
    <property type="project" value="UniProtKB-SubCell"/>
</dbReference>
<dbReference type="Gene3D" id="1.20.1070.10">
    <property type="entry name" value="Rhodopsin 7-helix transmembrane proteins"/>
    <property type="match status" value="1"/>
</dbReference>
<evidence type="ECO:0000256" key="8">
    <source>
        <dbReference type="ARBA" id="ARBA00023224"/>
    </source>
</evidence>
<organism evidence="11 12">
    <name type="scientific">Panagrolaimus davidi</name>
    <dbReference type="NCBI Taxonomy" id="227884"/>
    <lineage>
        <taxon>Eukaryota</taxon>
        <taxon>Metazoa</taxon>
        <taxon>Ecdysozoa</taxon>
        <taxon>Nematoda</taxon>
        <taxon>Chromadorea</taxon>
        <taxon>Rhabditida</taxon>
        <taxon>Tylenchina</taxon>
        <taxon>Panagrolaimomorpha</taxon>
        <taxon>Panagrolaimoidea</taxon>
        <taxon>Panagrolaimidae</taxon>
        <taxon>Panagrolaimus</taxon>
    </lineage>
</organism>
<feature type="transmembrane region" description="Helical" evidence="9">
    <location>
        <begin position="6"/>
        <end position="26"/>
    </location>
</feature>
<dbReference type="InterPro" id="IPR017452">
    <property type="entry name" value="GPCR_Rhodpsn_7TM"/>
</dbReference>
<accession>A0A914Q4M7</accession>
<dbReference type="GO" id="GO:0042277">
    <property type="term" value="F:peptide binding"/>
    <property type="evidence" value="ECO:0007669"/>
    <property type="project" value="TreeGrafter"/>
</dbReference>
<evidence type="ECO:0000259" key="10">
    <source>
        <dbReference type="PROSITE" id="PS50262"/>
    </source>
</evidence>
<dbReference type="PROSITE" id="PS50262">
    <property type="entry name" value="G_PROTEIN_RECEP_F1_2"/>
    <property type="match status" value="1"/>
</dbReference>
<keyword evidence="7" id="KW-0675">Receptor</keyword>
<comment type="subcellular location">
    <subcellularLocation>
        <location evidence="1">Cell membrane</location>
        <topology evidence="1">Multi-pass membrane protein</topology>
    </subcellularLocation>
</comment>
<feature type="transmembrane region" description="Helical" evidence="9">
    <location>
        <begin position="38"/>
        <end position="60"/>
    </location>
</feature>
<dbReference type="PANTHER" id="PTHR24229:SF50">
    <property type="entry name" value="G-PROTEIN COUPLED RECEPTORS FAMILY 1 PROFILE DOMAIN-CONTAINING PROTEIN"/>
    <property type="match status" value="1"/>
</dbReference>
<dbReference type="WBParaSite" id="PDA_v2.g26306.t1">
    <property type="protein sequence ID" value="PDA_v2.g26306.t1"/>
    <property type="gene ID" value="PDA_v2.g26306"/>
</dbReference>
<evidence type="ECO:0000256" key="3">
    <source>
        <dbReference type="ARBA" id="ARBA00022692"/>
    </source>
</evidence>
<name>A0A914Q4M7_9BILA</name>
<keyword evidence="11" id="KW-1185">Reference proteome</keyword>
<evidence type="ECO:0000256" key="6">
    <source>
        <dbReference type="ARBA" id="ARBA00023136"/>
    </source>
</evidence>
<dbReference type="SUPFAM" id="SSF81321">
    <property type="entry name" value="Family A G protein-coupled receptor-like"/>
    <property type="match status" value="1"/>
</dbReference>
<sequence length="89" mass="9983">MALTITHIFLVSLGTINLLVIFVILLRPYMRSITNVYMISLCLADFLYLANLTLVAATQLNGKSWPFGSFMCTAYHGTETTGKYIMKVQ</sequence>
<evidence type="ECO:0000256" key="2">
    <source>
        <dbReference type="ARBA" id="ARBA00022475"/>
    </source>
</evidence>
<keyword evidence="8" id="KW-0807">Transducer</keyword>
<evidence type="ECO:0000256" key="7">
    <source>
        <dbReference type="ARBA" id="ARBA00023170"/>
    </source>
</evidence>
<dbReference type="Pfam" id="PF00001">
    <property type="entry name" value="7tm_1"/>
    <property type="match status" value="1"/>
</dbReference>
<evidence type="ECO:0000256" key="9">
    <source>
        <dbReference type="SAM" id="Phobius"/>
    </source>
</evidence>
<evidence type="ECO:0000256" key="5">
    <source>
        <dbReference type="ARBA" id="ARBA00023040"/>
    </source>
</evidence>
<protein>
    <submittedName>
        <fullName evidence="12">G-protein coupled receptors family 1 profile domain-containing protein</fullName>
    </submittedName>
</protein>
<evidence type="ECO:0000313" key="12">
    <source>
        <dbReference type="WBParaSite" id="PDA_v2.g26306.t1"/>
    </source>
</evidence>
<keyword evidence="2" id="KW-1003">Cell membrane</keyword>